<dbReference type="Gene3D" id="2.100.10.30">
    <property type="entry name" value="Jacalin-like lectin domain"/>
    <property type="match status" value="6"/>
</dbReference>
<dbReference type="Pfam" id="PF00931">
    <property type="entry name" value="NB-ARC"/>
    <property type="match status" value="1"/>
</dbReference>
<dbReference type="InterPro" id="IPR035897">
    <property type="entry name" value="Toll_tir_struct_dom_sf"/>
</dbReference>
<keyword evidence="3" id="KW-0520">NAD</keyword>
<dbReference type="SUPFAM" id="SSF52200">
    <property type="entry name" value="Toll/Interleukin receptor TIR domain"/>
    <property type="match status" value="1"/>
</dbReference>
<dbReference type="Gene3D" id="3.40.50.10140">
    <property type="entry name" value="Toll/interleukin-1 receptor homology (TIR) domain"/>
    <property type="match status" value="1"/>
</dbReference>
<name>A0A059ASV4_EUCGR</name>
<dbReference type="Gramene" id="KCW56859">
    <property type="protein sequence ID" value="KCW56859"/>
    <property type="gene ID" value="EUGRSUZ_I02520"/>
</dbReference>
<evidence type="ECO:0000259" key="6">
    <source>
        <dbReference type="PROSITE" id="PS51752"/>
    </source>
</evidence>
<dbReference type="GO" id="GO:0043531">
    <property type="term" value="F:ADP binding"/>
    <property type="evidence" value="ECO:0007669"/>
    <property type="project" value="InterPro"/>
</dbReference>
<feature type="domain" description="TIR" evidence="5">
    <location>
        <begin position="24"/>
        <end position="197"/>
    </location>
</feature>
<evidence type="ECO:0000259" key="5">
    <source>
        <dbReference type="PROSITE" id="PS50104"/>
    </source>
</evidence>
<dbReference type="SMART" id="SM00255">
    <property type="entry name" value="TIR"/>
    <property type="match status" value="1"/>
</dbReference>
<keyword evidence="2" id="KW-0430">Lectin</keyword>
<dbReference type="PROSITE" id="PS51752">
    <property type="entry name" value="JACALIN_LECTIN"/>
    <property type="match status" value="6"/>
</dbReference>
<reference evidence="7" key="1">
    <citation type="submission" date="2013-07" db="EMBL/GenBank/DDBJ databases">
        <title>The genome of Eucalyptus grandis.</title>
        <authorList>
            <person name="Schmutz J."/>
            <person name="Hayes R."/>
            <person name="Myburg A."/>
            <person name="Tuskan G."/>
            <person name="Grattapaglia D."/>
            <person name="Rokhsar D.S."/>
        </authorList>
    </citation>
    <scope>NUCLEOTIDE SEQUENCE</scope>
    <source>
        <tissue evidence="7">Leaf extractions</tissue>
    </source>
</reference>
<dbReference type="FunCoup" id="A0A059ASV4">
    <property type="interactions" value="119"/>
</dbReference>
<dbReference type="Gene3D" id="3.40.50.300">
    <property type="entry name" value="P-loop containing nucleotide triphosphate hydrolases"/>
    <property type="match status" value="1"/>
</dbReference>
<dbReference type="InterPro" id="IPR002182">
    <property type="entry name" value="NB-ARC"/>
</dbReference>
<dbReference type="InterPro" id="IPR036404">
    <property type="entry name" value="Jacalin-like_lectin_dom_sf"/>
</dbReference>
<feature type="domain" description="Jacalin-type lectin" evidence="6">
    <location>
        <begin position="1045"/>
        <end position="1192"/>
    </location>
</feature>
<dbReference type="GO" id="GO:0007165">
    <property type="term" value="P:signal transduction"/>
    <property type="evidence" value="ECO:0007669"/>
    <property type="project" value="InterPro"/>
</dbReference>
<dbReference type="EMBL" id="KK198761">
    <property type="protein sequence ID" value="KCW56859.1"/>
    <property type="molecule type" value="Genomic_DNA"/>
</dbReference>
<dbReference type="Pfam" id="PF01419">
    <property type="entry name" value="Jacalin"/>
    <property type="match status" value="6"/>
</dbReference>
<dbReference type="PROSITE" id="PS50104">
    <property type="entry name" value="TIR"/>
    <property type="match status" value="1"/>
</dbReference>
<organism evidence="7">
    <name type="scientific">Eucalyptus grandis</name>
    <name type="common">Flooded gum</name>
    <dbReference type="NCBI Taxonomy" id="71139"/>
    <lineage>
        <taxon>Eukaryota</taxon>
        <taxon>Viridiplantae</taxon>
        <taxon>Streptophyta</taxon>
        <taxon>Embryophyta</taxon>
        <taxon>Tracheophyta</taxon>
        <taxon>Spermatophyta</taxon>
        <taxon>Magnoliopsida</taxon>
        <taxon>eudicotyledons</taxon>
        <taxon>Gunneridae</taxon>
        <taxon>Pentapetalae</taxon>
        <taxon>rosids</taxon>
        <taxon>malvids</taxon>
        <taxon>Myrtales</taxon>
        <taxon>Myrtaceae</taxon>
        <taxon>Myrtoideae</taxon>
        <taxon>Eucalypteae</taxon>
        <taxon>Eucalyptus</taxon>
    </lineage>
</organism>
<dbReference type="SUPFAM" id="SSF51101">
    <property type="entry name" value="Mannose-binding lectins"/>
    <property type="match status" value="6"/>
</dbReference>
<dbReference type="PANTHER" id="PTHR47293">
    <property type="entry name" value="JACALIN-RELATED LECTIN 3"/>
    <property type="match status" value="1"/>
</dbReference>
<feature type="domain" description="Jacalin-type lectin" evidence="6">
    <location>
        <begin position="887"/>
        <end position="1038"/>
    </location>
</feature>
<feature type="domain" description="Jacalin-type lectin" evidence="6">
    <location>
        <begin position="445"/>
        <end position="585"/>
    </location>
</feature>
<dbReference type="GO" id="GO:0030246">
    <property type="term" value="F:carbohydrate binding"/>
    <property type="evidence" value="ECO:0007669"/>
    <property type="project" value="UniProtKB-KW"/>
</dbReference>
<feature type="domain" description="Jacalin-type lectin" evidence="6">
    <location>
        <begin position="742"/>
        <end position="879"/>
    </location>
</feature>
<dbReference type="Pfam" id="PF01582">
    <property type="entry name" value="TIR"/>
    <property type="match status" value="1"/>
</dbReference>
<dbReference type="FunFam" id="2.100.10.30:FF:000001">
    <property type="entry name" value="Jacalin-related lectin 33"/>
    <property type="match status" value="3"/>
</dbReference>
<evidence type="ECO:0000256" key="4">
    <source>
        <dbReference type="SAM" id="MobiDB-lite"/>
    </source>
</evidence>
<evidence type="ECO:0000256" key="3">
    <source>
        <dbReference type="ARBA" id="ARBA00023027"/>
    </source>
</evidence>
<feature type="domain" description="Jacalin-type lectin" evidence="6">
    <location>
        <begin position="592"/>
        <end position="735"/>
    </location>
</feature>
<comment type="similarity">
    <text evidence="1">Belongs to the jacalin lectin family.</text>
</comment>
<evidence type="ECO:0008006" key="8">
    <source>
        <dbReference type="Google" id="ProtNLM"/>
    </source>
</evidence>
<dbReference type="InterPro" id="IPR027417">
    <property type="entry name" value="P-loop_NTPase"/>
</dbReference>
<evidence type="ECO:0000256" key="1">
    <source>
        <dbReference type="ARBA" id="ARBA00006568"/>
    </source>
</evidence>
<evidence type="ECO:0000256" key="2">
    <source>
        <dbReference type="ARBA" id="ARBA00022734"/>
    </source>
</evidence>
<feature type="domain" description="Jacalin-type lectin" evidence="6">
    <location>
        <begin position="1199"/>
        <end position="1346"/>
    </location>
</feature>
<dbReference type="SMART" id="SM00915">
    <property type="entry name" value="Jacalin"/>
    <property type="match status" value="6"/>
</dbReference>
<gene>
    <name evidence="7" type="ORF">EUGRSUZ_I02520</name>
</gene>
<dbReference type="SUPFAM" id="SSF52540">
    <property type="entry name" value="P-loop containing nucleoside triphosphate hydrolases"/>
    <property type="match status" value="1"/>
</dbReference>
<feature type="region of interest" description="Disordered" evidence="4">
    <location>
        <begin position="1"/>
        <end position="21"/>
    </location>
</feature>
<sequence>MLTSPPPPPPPPPPPSPPRRPPQWKYDVFMSFRGKDVRRNFISHLFSALRQATIQYFSDNAREDIGEEIRSKLFKAIWHARIALIVFSRNYADSKWCMNELVEILECRKRFGNHGHLVVPIFHEVKTADVSNLTSESEFAQGFERLCGGERDEVQKQRWTNALRETKHLTGFDLRNDAGENERRLVDIIVEYLVEKIRETRQLHFARNAIGVDLLVGEVISLIRMDQEEDVRVIGICGVGGIGKTMAVAVICERIRRDFECFVFLDKIGEADRVDILGLQKKLLHNLMKVEGLRTYGDIQTNINEINSNMCFKRILLVLDNVTSKEQIDYFWAGDRELLCPGSRILITTRDQNLLKDLKVDDKYIVKGLDPNEALRLFCRHAWKREEPQEGYEELSRNLAHYAGGHPESLKRLGTFLNGMPKQQWPHIMEKLVRSPYLDSLIHSFESAGPYGGQGGDAFDDGTHNGVRQIRLYGQSIIESITIDYDHDGCFVRSSQHGGHAHDDETLVILDHPREHLISVSGHIDDDGGHDVVRSLKIHSNKKTYGPFGSERGRPFDLSHSDRQIIGFHGKCSSHLHSIGAHFGPISHVYPYDVVGPFGGDSGMHIWDDGKHTDVRQIVVGFDSAIKSISILYDERGRPVGPFTHGTSGGGKTYTIKLDHPIEYLTSISGYTEEVSGLTILQSLTIHTSRRDHGPIGTANKGRHFSFPYTGGKIVGFHGSCDGPHLESIGAFYEPIPHTYPVKVFGPFGGKGEKSWNFVDINGIVVHCADFIESIAFKVDDATSSEPETIYGENGGRRTYKVKLRNGEYITSLAGYLKNAKDSGTLINSLTFRTTRRILGPIGREEGEYFSLPLEAGKVISFFGTSGDFLESIEAHVELYSNKLYPFKSVGLFGSSDASFWDDGNKHTNVRKIVVEFQVDTGPWIRSITFQYEEESKELWQSGTHGGFDINYFHIVRNVEIHTIKIDDPDEYLTSICGCFSDEGIRSLTFQTNKKTIGPIGDENGATHFSSPATGGKIVGFYGRSIVHLEAIGAYFEPISHLYPIKSIGPFGGLGGRAWDDGKFTGVREIEVMYDNILRYVMFVYDKSGEQIYSIMHGGYTREDKAKVTRVRLDYPQEYLTSISGYKQEDGHNDIENAIVQSLTFHSNTRTHGPFGEEKGKYFWYPQTRSKIIGFYGRCGETLNSIGVYAEPISHMYPFKTIGPFGGSGGSPWDDGVHTDVREINIHFAGHGACGIGIVYDNNGSLVQCSHHGRKTSSTWQIKLDYPKERLVSISGSINRNGNSPNTIIYNLRIRTTETTYRLFGRKEGSKDEKFCIPPKPGKGRIVGFFGRVGSHLNSIGARLEPY</sequence>
<dbReference type="InterPro" id="IPR033734">
    <property type="entry name" value="Jacalin-like_lectin_dom_plant"/>
</dbReference>
<dbReference type="CDD" id="cd09612">
    <property type="entry name" value="Jacalin"/>
    <property type="match status" value="5"/>
</dbReference>
<accession>A0A059ASV4</accession>
<dbReference type="PANTHER" id="PTHR47293:SF68">
    <property type="entry name" value="JACALIN-RELATED LECTIN 3"/>
    <property type="match status" value="1"/>
</dbReference>
<evidence type="ECO:0000313" key="7">
    <source>
        <dbReference type="EMBL" id="KCW56859.1"/>
    </source>
</evidence>
<dbReference type="Gene3D" id="1.10.8.430">
    <property type="entry name" value="Helical domain of apoptotic protease-activating factors"/>
    <property type="match status" value="1"/>
</dbReference>
<proteinExistence type="inferred from homology"/>
<protein>
    <recommendedName>
        <fullName evidence="8">TIR domain-containing protein</fullName>
    </recommendedName>
</protein>
<dbReference type="PRINTS" id="PR00364">
    <property type="entry name" value="DISEASERSIST"/>
</dbReference>
<dbReference type="InterPro" id="IPR000157">
    <property type="entry name" value="TIR_dom"/>
</dbReference>
<dbReference type="InterPro" id="IPR001229">
    <property type="entry name" value="Jacalin-like_lectin_dom"/>
</dbReference>
<dbReference type="InParanoid" id="A0A059ASV4"/>
<dbReference type="FunFam" id="3.40.50.10140:FF:000007">
    <property type="entry name" value="Disease resistance protein (TIR-NBS-LRR class)"/>
    <property type="match status" value="1"/>
</dbReference>
<dbReference type="InterPro" id="IPR042197">
    <property type="entry name" value="Apaf_helical"/>
</dbReference>